<protein>
    <submittedName>
        <fullName evidence="1">Uncharacterized protein</fullName>
    </submittedName>
</protein>
<feature type="non-terminal residue" evidence="1">
    <location>
        <position position="1"/>
    </location>
</feature>
<gene>
    <name evidence="1" type="ORF">KI387_006977</name>
</gene>
<organism evidence="1 2">
    <name type="scientific">Taxus chinensis</name>
    <name type="common">Chinese yew</name>
    <name type="synonym">Taxus wallichiana var. chinensis</name>
    <dbReference type="NCBI Taxonomy" id="29808"/>
    <lineage>
        <taxon>Eukaryota</taxon>
        <taxon>Viridiplantae</taxon>
        <taxon>Streptophyta</taxon>
        <taxon>Embryophyta</taxon>
        <taxon>Tracheophyta</taxon>
        <taxon>Spermatophyta</taxon>
        <taxon>Pinopsida</taxon>
        <taxon>Pinidae</taxon>
        <taxon>Conifers II</taxon>
        <taxon>Cupressales</taxon>
        <taxon>Taxaceae</taxon>
        <taxon>Taxus</taxon>
    </lineage>
</organism>
<comment type="caution">
    <text evidence="1">The sequence shown here is derived from an EMBL/GenBank/DDBJ whole genome shotgun (WGS) entry which is preliminary data.</text>
</comment>
<sequence>KMVRIRGHAENNKPLVGEVATTQNLDEILDVLHDTRNWIVVLEQQVMENEDEDNIVNGNEPPPENNINVENPGGENKNNVANNYAINAKNNVANVN</sequence>
<evidence type="ECO:0000313" key="2">
    <source>
        <dbReference type="Proteomes" id="UP000824469"/>
    </source>
</evidence>
<dbReference type="Proteomes" id="UP000824469">
    <property type="component" value="Unassembled WGS sequence"/>
</dbReference>
<evidence type="ECO:0000313" key="1">
    <source>
        <dbReference type="EMBL" id="KAH9326799.1"/>
    </source>
</evidence>
<name>A0AA38GP22_TAXCH</name>
<dbReference type="AlphaFoldDB" id="A0AA38GP22"/>
<dbReference type="EMBL" id="JAHRHJ020000002">
    <property type="protein sequence ID" value="KAH9326799.1"/>
    <property type="molecule type" value="Genomic_DNA"/>
</dbReference>
<feature type="non-terminal residue" evidence="1">
    <location>
        <position position="96"/>
    </location>
</feature>
<proteinExistence type="predicted"/>
<reference evidence="1 2" key="1">
    <citation type="journal article" date="2021" name="Nat. Plants">
        <title>The Taxus genome provides insights into paclitaxel biosynthesis.</title>
        <authorList>
            <person name="Xiong X."/>
            <person name="Gou J."/>
            <person name="Liao Q."/>
            <person name="Li Y."/>
            <person name="Zhou Q."/>
            <person name="Bi G."/>
            <person name="Li C."/>
            <person name="Du R."/>
            <person name="Wang X."/>
            <person name="Sun T."/>
            <person name="Guo L."/>
            <person name="Liang H."/>
            <person name="Lu P."/>
            <person name="Wu Y."/>
            <person name="Zhang Z."/>
            <person name="Ro D.K."/>
            <person name="Shang Y."/>
            <person name="Huang S."/>
            <person name="Yan J."/>
        </authorList>
    </citation>
    <scope>NUCLEOTIDE SEQUENCE [LARGE SCALE GENOMIC DNA]</scope>
    <source>
        <strain evidence="1">Ta-2019</strain>
    </source>
</reference>
<keyword evidence="2" id="KW-1185">Reference proteome</keyword>
<accession>A0AA38GP22</accession>